<dbReference type="Proteomes" id="UP001285352">
    <property type="component" value="Unassembled WGS sequence"/>
</dbReference>
<reference evidence="1 2" key="1">
    <citation type="submission" date="2023-11" db="EMBL/GenBank/DDBJ databases">
        <title>Lentzea sokolovensis, sp. nov., Lentzea kristufkii, sp. nov., and Lentzea miocenensis, sp. nov., rare actinobacteria from Sokolov Coal Basin, Miocene lacustrine sediment, Czech Republic.</title>
        <authorList>
            <person name="Lara A."/>
            <person name="Kotroba L."/>
            <person name="Nouioui I."/>
            <person name="Neumann-Schaal M."/>
            <person name="Mast Y."/>
            <person name="Chronakova A."/>
        </authorList>
    </citation>
    <scope>NUCLEOTIDE SEQUENCE [LARGE SCALE GENOMIC DNA]</scope>
    <source>
        <strain evidence="1 2">BCCO 10_0061</strain>
    </source>
</reference>
<protein>
    <submittedName>
        <fullName evidence="1">Uncharacterized protein</fullName>
    </submittedName>
</protein>
<evidence type="ECO:0000313" key="1">
    <source>
        <dbReference type="EMBL" id="MDX8143149.1"/>
    </source>
</evidence>
<proteinExistence type="predicted"/>
<dbReference type="RefSeq" id="WP_319975434.1">
    <property type="nucleotide sequence ID" value="NZ_JAXAVU010000007.1"/>
</dbReference>
<sequence>MSLAIDELNKRAAARAEANGTTHTPFSAADISGDLRMVVDLPSAKRDGTPAEFQICMSCQKIMLAYERVFPNMRLEVVNRAGARLYPL</sequence>
<gene>
    <name evidence="1" type="ORF">SK854_13560</name>
</gene>
<name>A0ABU4UVW9_9PSEU</name>
<keyword evidence="2" id="KW-1185">Reference proteome</keyword>
<accession>A0ABU4UVW9</accession>
<organism evidence="1 2">
    <name type="scientific">Lentzea sokolovensis</name>
    <dbReference type="NCBI Taxonomy" id="3095429"/>
    <lineage>
        <taxon>Bacteria</taxon>
        <taxon>Bacillati</taxon>
        <taxon>Actinomycetota</taxon>
        <taxon>Actinomycetes</taxon>
        <taxon>Pseudonocardiales</taxon>
        <taxon>Pseudonocardiaceae</taxon>
        <taxon>Lentzea</taxon>
    </lineage>
</organism>
<evidence type="ECO:0000313" key="2">
    <source>
        <dbReference type="Proteomes" id="UP001285352"/>
    </source>
</evidence>
<dbReference type="EMBL" id="JAXAVU010000007">
    <property type="protein sequence ID" value="MDX8143149.1"/>
    <property type="molecule type" value="Genomic_DNA"/>
</dbReference>
<comment type="caution">
    <text evidence="1">The sequence shown here is derived from an EMBL/GenBank/DDBJ whole genome shotgun (WGS) entry which is preliminary data.</text>
</comment>